<evidence type="ECO:0000313" key="3">
    <source>
        <dbReference type="Proteomes" id="UP000054498"/>
    </source>
</evidence>
<dbReference type="Gene3D" id="3.40.50.150">
    <property type="entry name" value="Vaccinia Virus protein VP39"/>
    <property type="match status" value="1"/>
</dbReference>
<dbReference type="InterPro" id="IPR029063">
    <property type="entry name" value="SAM-dependent_MTases_sf"/>
</dbReference>
<dbReference type="Proteomes" id="UP000054498">
    <property type="component" value="Unassembled WGS sequence"/>
</dbReference>
<dbReference type="AlphaFoldDB" id="A0A0D2MD67"/>
<feature type="region of interest" description="Disordered" evidence="1">
    <location>
        <begin position="137"/>
        <end position="165"/>
    </location>
</feature>
<feature type="compositionally biased region" description="Gly residues" evidence="1">
    <location>
        <begin position="140"/>
        <end position="157"/>
    </location>
</feature>
<evidence type="ECO:0008006" key="4">
    <source>
        <dbReference type="Google" id="ProtNLM"/>
    </source>
</evidence>
<dbReference type="EMBL" id="KK102092">
    <property type="protein sequence ID" value="KIY98706.1"/>
    <property type="molecule type" value="Genomic_DNA"/>
</dbReference>
<protein>
    <recommendedName>
        <fullName evidence="4">Methyltransferase domain-containing protein</fullName>
    </recommendedName>
</protein>
<dbReference type="KEGG" id="mng:MNEG_9259"/>
<keyword evidence="3" id="KW-1185">Reference proteome</keyword>
<proteinExistence type="predicted"/>
<dbReference type="STRING" id="145388.A0A0D2MD67"/>
<dbReference type="OrthoDB" id="506498at2759"/>
<dbReference type="SUPFAM" id="SSF53335">
    <property type="entry name" value="S-adenosyl-L-methionine-dependent methyltransferases"/>
    <property type="match status" value="1"/>
</dbReference>
<reference evidence="2 3" key="1">
    <citation type="journal article" date="2013" name="BMC Genomics">
        <title>Reconstruction of the lipid metabolism for the microalga Monoraphidium neglectum from its genome sequence reveals characteristics suitable for biofuel production.</title>
        <authorList>
            <person name="Bogen C."/>
            <person name="Al-Dilaimi A."/>
            <person name="Albersmeier A."/>
            <person name="Wichmann J."/>
            <person name="Grundmann M."/>
            <person name="Rupp O."/>
            <person name="Lauersen K.J."/>
            <person name="Blifernez-Klassen O."/>
            <person name="Kalinowski J."/>
            <person name="Goesmann A."/>
            <person name="Mussgnug J.H."/>
            <person name="Kruse O."/>
        </authorList>
    </citation>
    <scope>NUCLEOTIDE SEQUENCE [LARGE SCALE GENOMIC DNA]</scope>
    <source>
        <strain evidence="2 3">SAG 48.87</strain>
    </source>
</reference>
<accession>A0A0D2MD67</accession>
<organism evidence="2 3">
    <name type="scientific">Monoraphidium neglectum</name>
    <dbReference type="NCBI Taxonomy" id="145388"/>
    <lineage>
        <taxon>Eukaryota</taxon>
        <taxon>Viridiplantae</taxon>
        <taxon>Chlorophyta</taxon>
        <taxon>core chlorophytes</taxon>
        <taxon>Chlorophyceae</taxon>
        <taxon>CS clade</taxon>
        <taxon>Sphaeropleales</taxon>
        <taxon>Selenastraceae</taxon>
        <taxon>Monoraphidium</taxon>
    </lineage>
</organism>
<name>A0A0D2MD67_9CHLO</name>
<evidence type="ECO:0000313" key="2">
    <source>
        <dbReference type="EMBL" id="KIY98706.1"/>
    </source>
</evidence>
<dbReference type="GeneID" id="25742134"/>
<sequence>MCSFRHVLGIEADEQMVLAAKELKAEGRLEFVARDGGGNEVQLVAEVPNDVDRDRVRFWHYPHLPALPPKLAPVDAVVLEDAHGRLDAGLGQLLEQLPAALLPRGVVVVSLPAPRARAGGGAAAAASAEAAEGGAVVGDWEGGWGDGAGGGGDGGGGGHDDDPADEVDAEAVKRRMAGQGLELVHEELLPLPRSTSSRGGAAGAAAGAGCGWPAAASAAVLLVWKKPGVVF</sequence>
<evidence type="ECO:0000256" key="1">
    <source>
        <dbReference type="SAM" id="MobiDB-lite"/>
    </source>
</evidence>
<gene>
    <name evidence="2" type="ORF">MNEG_9259</name>
</gene>
<dbReference type="RefSeq" id="XP_013897726.1">
    <property type="nucleotide sequence ID" value="XM_014042272.1"/>
</dbReference>